<comment type="subcellular location">
    <subcellularLocation>
        <location evidence="1">Membrane</location>
    </subcellularLocation>
</comment>
<dbReference type="VEuPathDB" id="VectorBase:AFAF009174"/>
<dbReference type="InterPro" id="IPR017452">
    <property type="entry name" value="GPCR_Rhodpsn_7TM"/>
</dbReference>
<evidence type="ECO:0000313" key="8">
    <source>
        <dbReference type="Proteomes" id="UP000075886"/>
    </source>
</evidence>
<reference evidence="8" key="1">
    <citation type="submission" date="2014-01" db="EMBL/GenBank/DDBJ databases">
        <title>The Genome Sequence of Anopheles farauti FAR1 (V2).</title>
        <authorList>
            <consortium name="The Broad Institute Genomics Platform"/>
            <person name="Neafsey D.E."/>
            <person name="Besansky N."/>
            <person name="Howell P."/>
            <person name="Walton C."/>
            <person name="Young S.K."/>
            <person name="Zeng Q."/>
            <person name="Gargeya S."/>
            <person name="Fitzgerald M."/>
            <person name="Haas B."/>
            <person name="Abouelleil A."/>
            <person name="Allen A.W."/>
            <person name="Alvarado L."/>
            <person name="Arachchi H.M."/>
            <person name="Berlin A.M."/>
            <person name="Chapman S.B."/>
            <person name="Gainer-Dewar J."/>
            <person name="Goldberg J."/>
            <person name="Griggs A."/>
            <person name="Gujja S."/>
            <person name="Hansen M."/>
            <person name="Howarth C."/>
            <person name="Imamovic A."/>
            <person name="Ireland A."/>
            <person name="Larimer J."/>
            <person name="McCowan C."/>
            <person name="Murphy C."/>
            <person name="Pearson M."/>
            <person name="Poon T.W."/>
            <person name="Priest M."/>
            <person name="Roberts A."/>
            <person name="Saif S."/>
            <person name="Shea T."/>
            <person name="Sisk P."/>
            <person name="Sykes S."/>
            <person name="Wortman J."/>
            <person name="Nusbaum C."/>
            <person name="Birren B."/>
        </authorList>
    </citation>
    <scope>NUCLEOTIDE SEQUENCE [LARGE SCALE GENOMIC DNA]</scope>
    <source>
        <strain evidence="8">FAR1</strain>
    </source>
</reference>
<feature type="transmembrane region" description="Helical" evidence="5">
    <location>
        <begin position="253"/>
        <end position="275"/>
    </location>
</feature>
<feature type="transmembrane region" description="Helical" evidence="5">
    <location>
        <begin position="296"/>
        <end position="314"/>
    </location>
</feature>
<feature type="domain" description="G-protein coupled receptors family 1 profile" evidence="6">
    <location>
        <begin position="58"/>
        <end position="363"/>
    </location>
</feature>
<evidence type="ECO:0000256" key="2">
    <source>
        <dbReference type="ARBA" id="ARBA00022692"/>
    </source>
</evidence>
<keyword evidence="2 5" id="KW-0812">Transmembrane</keyword>
<feature type="transmembrane region" description="Helical" evidence="5">
    <location>
        <begin position="116"/>
        <end position="137"/>
    </location>
</feature>
<reference evidence="7" key="2">
    <citation type="submission" date="2020-05" db="UniProtKB">
        <authorList>
            <consortium name="EnsemblMetazoa"/>
        </authorList>
    </citation>
    <scope>IDENTIFICATION</scope>
    <source>
        <strain evidence="7">FAR1</strain>
    </source>
</reference>
<dbReference type="STRING" id="69004.A0A182QFK0"/>
<accession>A0A182QFK0</accession>
<dbReference type="PROSITE" id="PS50262">
    <property type="entry name" value="G_PROTEIN_RECEP_F1_2"/>
    <property type="match status" value="1"/>
</dbReference>
<evidence type="ECO:0000256" key="5">
    <source>
        <dbReference type="SAM" id="Phobius"/>
    </source>
</evidence>
<dbReference type="EMBL" id="AXCN02001984">
    <property type="status" value="NOT_ANNOTATED_CDS"/>
    <property type="molecule type" value="Genomic_DNA"/>
</dbReference>
<keyword evidence="4 5" id="KW-0472">Membrane</keyword>
<dbReference type="Gene3D" id="1.20.1070.10">
    <property type="entry name" value="Rhodopsin 7-helix transmembrane proteins"/>
    <property type="match status" value="1"/>
</dbReference>
<proteinExistence type="predicted"/>
<dbReference type="EnsemblMetazoa" id="AFAF009174-RA">
    <property type="protein sequence ID" value="AFAF009174-PA"/>
    <property type="gene ID" value="AFAF009174"/>
</dbReference>
<organism evidence="7 8">
    <name type="scientific">Anopheles farauti</name>
    <dbReference type="NCBI Taxonomy" id="69004"/>
    <lineage>
        <taxon>Eukaryota</taxon>
        <taxon>Metazoa</taxon>
        <taxon>Ecdysozoa</taxon>
        <taxon>Arthropoda</taxon>
        <taxon>Hexapoda</taxon>
        <taxon>Insecta</taxon>
        <taxon>Pterygota</taxon>
        <taxon>Neoptera</taxon>
        <taxon>Endopterygota</taxon>
        <taxon>Diptera</taxon>
        <taxon>Nematocera</taxon>
        <taxon>Culicoidea</taxon>
        <taxon>Culicidae</taxon>
        <taxon>Anophelinae</taxon>
        <taxon>Anopheles</taxon>
    </lineage>
</organism>
<feature type="transmembrane region" description="Helical" evidence="5">
    <location>
        <begin position="77"/>
        <end position="96"/>
    </location>
</feature>
<sequence length="390" mass="44201">MYDDYTSIEDYFSNEVYSTHPSYYEDHLENVSIPAVPLQYSTESVLWYAYNAVIVAVGIVLNLVLIKGIVGAKSGGALLFVLQIAVIDVLSLRTSIWELHYHLDRTWTYPTEYCTLYSGLESFCSVATVYFIIGLNFHSISSYNLAVKLAKNALTTSDTEMAAESLTDENSYEVATDTISQKRSLTIDYRYKRRHISVLFPILLVWFMALSESVPLFLFADIVTVPKPEGHTEQQANMQYCTVLVNTLANHSFVRFMIIGIRIILPTVALLITLIQTVVKFYRGKHFTQPDEIDENVAFALKLSIFLSLSYAIFTFQRLYGSLLQEILPESNATSKYPLFDPIVGLSLANFHYSASMIRPLVVIVMCKQKCNHVDMSFICKTRPPENGVR</sequence>
<evidence type="ECO:0000259" key="6">
    <source>
        <dbReference type="PROSITE" id="PS50262"/>
    </source>
</evidence>
<evidence type="ECO:0000313" key="7">
    <source>
        <dbReference type="EnsemblMetazoa" id="AFAF009174-PA"/>
    </source>
</evidence>
<keyword evidence="3 5" id="KW-1133">Transmembrane helix</keyword>
<dbReference type="GO" id="GO:0016020">
    <property type="term" value="C:membrane"/>
    <property type="evidence" value="ECO:0007669"/>
    <property type="project" value="UniProtKB-SubCell"/>
</dbReference>
<evidence type="ECO:0000256" key="3">
    <source>
        <dbReference type="ARBA" id="ARBA00022989"/>
    </source>
</evidence>
<dbReference type="AlphaFoldDB" id="A0A182QFK0"/>
<name>A0A182QFK0_9DIPT</name>
<evidence type="ECO:0000256" key="4">
    <source>
        <dbReference type="ARBA" id="ARBA00023136"/>
    </source>
</evidence>
<feature type="transmembrane region" description="Helical" evidence="5">
    <location>
        <begin position="198"/>
        <end position="220"/>
    </location>
</feature>
<dbReference type="Proteomes" id="UP000075886">
    <property type="component" value="Unassembled WGS sequence"/>
</dbReference>
<evidence type="ECO:0000256" key="1">
    <source>
        <dbReference type="ARBA" id="ARBA00004370"/>
    </source>
</evidence>
<protein>
    <recommendedName>
        <fullName evidence="6">G-protein coupled receptors family 1 profile domain-containing protein</fullName>
    </recommendedName>
</protein>
<feature type="transmembrane region" description="Helical" evidence="5">
    <location>
        <begin position="45"/>
        <end position="65"/>
    </location>
</feature>
<keyword evidence="8" id="KW-1185">Reference proteome</keyword>